<keyword evidence="7" id="KW-1185">Reference proteome</keyword>
<dbReference type="GeneID" id="20716288"/>
<gene>
    <name evidence="6" type="ORF">TOT_040000198</name>
</gene>
<reference evidence="6 7" key="1">
    <citation type="journal article" date="2012" name="MBio">
        <title>Comparative genome analysis of three eukaryotic parasites with differing abilities to transform leukocytes reveals key mediators of Theileria-induced leukocyte transformation.</title>
        <authorList>
            <person name="Hayashida K."/>
            <person name="Hara Y."/>
            <person name="Abe T."/>
            <person name="Yamasaki C."/>
            <person name="Toyoda A."/>
            <person name="Kosuge T."/>
            <person name="Suzuki Y."/>
            <person name="Sato Y."/>
            <person name="Kawashima S."/>
            <person name="Katayama T."/>
            <person name="Wakaguri H."/>
            <person name="Inoue N."/>
            <person name="Homma K."/>
            <person name="Tada-Umezaki M."/>
            <person name="Yagi Y."/>
            <person name="Fujii Y."/>
            <person name="Habara T."/>
            <person name="Kanehisa M."/>
            <person name="Watanabe H."/>
            <person name="Ito K."/>
            <person name="Gojobori T."/>
            <person name="Sugawara H."/>
            <person name="Imanishi T."/>
            <person name="Weir W."/>
            <person name="Gardner M."/>
            <person name="Pain A."/>
            <person name="Shiels B."/>
            <person name="Hattori M."/>
            <person name="Nene V."/>
            <person name="Sugimoto C."/>
        </authorList>
    </citation>
    <scope>NUCLEOTIDE SEQUENCE [LARGE SCALE GENOMIC DNA]</scope>
    <source>
        <strain evidence="6 7">Shintoku</strain>
    </source>
</reference>
<dbReference type="RefSeq" id="XP_009692118.1">
    <property type="nucleotide sequence ID" value="XM_009693823.1"/>
</dbReference>
<dbReference type="GO" id="GO:0006355">
    <property type="term" value="P:regulation of DNA-templated transcription"/>
    <property type="evidence" value="ECO:0007669"/>
    <property type="project" value="InterPro"/>
</dbReference>
<keyword evidence="2" id="KW-0804">Transcription</keyword>
<dbReference type="GO" id="GO:0005634">
    <property type="term" value="C:nucleus"/>
    <property type="evidence" value="ECO:0007669"/>
    <property type="project" value="UniProtKB-SubCell"/>
</dbReference>
<dbReference type="CDD" id="cd16887">
    <property type="entry name" value="YEATS"/>
    <property type="match status" value="1"/>
</dbReference>
<dbReference type="AlphaFoldDB" id="J4CDV8"/>
<dbReference type="KEGG" id="tot:TOT_040000198"/>
<dbReference type="InterPro" id="IPR005033">
    <property type="entry name" value="YEATS"/>
</dbReference>
<dbReference type="Proteomes" id="UP000003786">
    <property type="component" value="Chromosome 4"/>
</dbReference>
<dbReference type="STRING" id="869250.J4CDV8"/>
<accession>J4CDV8</accession>
<keyword evidence="1" id="KW-0805">Transcription regulation</keyword>
<dbReference type="eggNOG" id="KOG3149">
    <property type="taxonomic scope" value="Eukaryota"/>
</dbReference>
<dbReference type="InterPro" id="IPR038704">
    <property type="entry name" value="YEAST_sf"/>
</dbReference>
<organism evidence="6 7">
    <name type="scientific">Theileria orientalis strain Shintoku</name>
    <dbReference type="NCBI Taxonomy" id="869250"/>
    <lineage>
        <taxon>Eukaryota</taxon>
        <taxon>Sar</taxon>
        <taxon>Alveolata</taxon>
        <taxon>Apicomplexa</taxon>
        <taxon>Aconoidasida</taxon>
        <taxon>Piroplasmida</taxon>
        <taxon>Theileriidae</taxon>
        <taxon>Theileria</taxon>
    </lineage>
</organism>
<evidence type="ECO:0000313" key="7">
    <source>
        <dbReference type="Proteomes" id="UP000003786"/>
    </source>
</evidence>
<evidence type="ECO:0000313" key="6">
    <source>
        <dbReference type="EMBL" id="BAM41817.1"/>
    </source>
</evidence>
<dbReference type="PANTHER" id="PTHR47573">
    <property type="entry name" value="PROTEIN AF-9 HOMOLOG"/>
    <property type="match status" value="1"/>
</dbReference>
<keyword evidence="3 4" id="KW-0539">Nucleus</keyword>
<evidence type="ECO:0000256" key="4">
    <source>
        <dbReference type="PROSITE-ProRule" id="PRU00376"/>
    </source>
</evidence>
<dbReference type="Pfam" id="PF03366">
    <property type="entry name" value="YEATS"/>
    <property type="match status" value="1"/>
</dbReference>
<sequence>MKNNKLNNVKIGKRIVVGTYAFPLNPSEKKRYGSMTHRWVCLLRSIDDENMSHYIKRVQFELDPSFLNPKRGIIPNPTLILLVVTSMPYEVTEVGWGEFFIGVKITFVDDSLEPVQLQHLLRLNPTDGTNIITTAVNETFDEIIFNEPKEWFYERLMKSACDKLPPSKYRDYFWNYEQKEKETLCRYICSQSYFQNETYRLLAEASELCKQIQRLQEQYHFGLNKPADIDLKDKTTSKTTPILSHNSSKYTSTDGSLSDMPVKKLNLGQIGQYPDSKGDTQESSNQSYVGMSVNDRDSLYSDRSHKSNSSNLSLILLSIYLKIVFLFQSKLCNISHQRKPLLIK</sequence>
<evidence type="ECO:0000256" key="2">
    <source>
        <dbReference type="ARBA" id="ARBA00023163"/>
    </source>
</evidence>
<evidence type="ECO:0000259" key="5">
    <source>
        <dbReference type="PROSITE" id="PS51037"/>
    </source>
</evidence>
<dbReference type="VEuPathDB" id="PiroplasmaDB:TOT_040000198"/>
<proteinExistence type="predicted"/>
<protein>
    <recommendedName>
        <fullName evidence="5">YEATS domain-containing protein</fullName>
    </recommendedName>
</protein>
<dbReference type="PANTHER" id="PTHR47573:SF1">
    <property type="entry name" value="PROTEIN AF-9 HOMOLOG"/>
    <property type="match status" value="1"/>
</dbReference>
<comment type="subcellular location">
    <subcellularLocation>
        <location evidence="4">Nucleus</location>
    </subcellularLocation>
</comment>
<dbReference type="EMBL" id="AP011949">
    <property type="protein sequence ID" value="BAM41817.1"/>
    <property type="molecule type" value="Genomic_DNA"/>
</dbReference>
<dbReference type="OrthoDB" id="16041at2759"/>
<evidence type="ECO:0000256" key="1">
    <source>
        <dbReference type="ARBA" id="ARBA00023015"/>
    </source>
</evidence>
<dbReference type="Gene3D" id="2.60.40.1970">
    <property type="entry name" value="YEATS domain"/>
    <property type="match status" value="1"/>
</dbReference>
<dbReference type="InterPro" id="IPR055129">
    <property type="entry name" value="YEATS_dom"/>
</dbReference>
<dbReference type="PROSITE" id="PS51037">
    <property type="entry name" value="YEATS"/>
    <property type="match status" value="1"/>
</dbReference>
<name>J4CDV8_THEOR</name>
<evidence type="ECO:0000256" key="3">
    <source>
        <dbReference type="ARBA" id="ARBA00023242"/>
    </source>
</evidence>
<feature type="domain" description="YEATS" evidence="5">
    <location>
        <begin position="5"/>
        <end position="159"/>
    </location>
</feature>